<evidence type="ECO:0000256" key="7">
    <source>
        <dbReference type="SAM" id="MobiDB-lite"/>
    </source>
</evidence>
<organism evidence="9 10">
    <name type="scientific">Lodderomyces beijingensis</name>
    <dbReference type="NCBI Taxonomy" id="1775926"/>
    <lineage>
        <taxon>Eukaryota</taxon>
        <taxon>Fungi</taxon>
        <taxon>Dikarya</taxon>
        <taxon>Ascomycota</taxon>
        <taxon>Saccharomycotina</taxon>
        <taxon>Pichiomycetes</taxon>
        <taxon>Debaryomycetaceae</taxon>
        <taxon>Candida/Lodderomyces clade</taxon>
        <taxon>Lodderomyces</taxon>
    </lineage>
</organism>
<feature type="compositionally biased region" description="Polar residues" evidence="7">
    <location>
        <begin position="643"/>
        <end position="652"/>
    </location>
</feature>
<dbReference type="PROSITE" id="PS50011">
    <property type="entry name" value="PROTEIN_KINASE_DOM"/>
    <property type="match status" value="1"/>
</dbReference>
<feature type="compositionally biased region" description="Acidic residues" evidence="7">
    <location>
        <begin position="653"/>
        <end position="669"/>
    </location>
</feature>
<keyword evidence="3 6" id="KW-0547">Nucleotide-binding</keyword>
<reference evidence="9 10" key="1">
    <citation type="submission" date="2024-03" db="EMBL/GenBank/DDBJ databases">
        <authorList>
            <person name="Brejova B."/>
        </authorList>
    </citation>
    <scope>NUCLEOTIDE SEQUENCE [LARGE SCALE GENOMIC DNA]</scope>
    <source>
        <strain evidence="9 10">CBS 14171</strain>
    </source>
</reference>
<feature type="region of interest" description="Disordered" evidence="7">
    <location>
        <begin position="162"/>
        <end position="206"/>
    </location>
</feature>
<keyword evidence="5 6" id="KW-0067">ATP-binding</keyword>
<dbReference type="CDD" id="cd14134">
    <property type="entry name" value="PKc_CLK"/>
    <property type="match status" value="1"/>
</dbReference>
<evidence type="ECO:0000256" key="3">
    <source>
        <dbReference type="ARBA" id="ARBA00022741"/>
    </source>
</evidence>
<evidence type="ECO:0000256" key="1">
    <source>
        <dbReference type="ARBA" id="ARBA00022527"/>
    </source>
</evidence>
<evidence type="ECO:0000256" key="4">
    <source>
        <dbReference type="ARBA" id="ARBA00022777"/>
    </source>
</evidence>
<dbReference type="Gene3D" id="3.30.200.20">
    <property type="entry name" value="Phosphorylase Kinase, domain 1"/>
    <property type="match status" value="1"/>
</dbReference>
<dbReference type="EMBL" id="OZ022406">
    <property type="protein sequence ID" value="CAK9437036.1"/>
    <property type="molecule type" value="Genomic_DNA"/>
</dbReference>
<dbReference type="PANTHER" id="PTHR45646">
    <property type="entry name" value="SERINE/THREONINE-PROTEIN KINASE DOA-RELATED"/>
    <property type="match status" value="1"/>
</dbReference>
<evidence type="ECO:0000313" key="10">
    <source>
        <dbReference type="Proteomes" id="UP001497383"/>
    </source>
</evidence>
<evidence type="ECO:0000259" key="8">
    <source>
        <dbReference type="PROSITE" id="PS50011"/>
    </source>
</evidence>
<feature type="compositionally biased region" description="Low complexity" evidence="7">
    <location>
        <begin position="107"/>
        <end position="125"/>
    </location>
</feature>
<keyword evidence="4" id="KW-0418">Kinase</keyword>
<proteinExistence type="predicted"/>
<feature type="domain" description="Protein kinase" evidence="8">
    <location>
        <begin position="348"/>
        <end position="773"/>
    </location>
</feature>
<dbReference type="Proteomes" id="UP001497383">
    <property type="component" value="Chromosome 2"/>
</dbReference>
<sequence>MSLLTNRKRPRGYSENFTTSDSTSAINDYHHHQQQLQSDAQSMQQSMQQHQQHQHQHQHQQHLQLQQQQQSLNQPHYIHPPSQHFYQSTFHQNSSFLHPFQDRNPATTTTSSSSSSSSGNNTSSTIIEEEDSNSEFPGAISTFAKKSKFNNPFLSVEESDVLLDDEDDDDGAETFVIDDDDDNDDIDDDGGEGERNGVGAGVIPERREGADYDEDDDIIIIEERDLVPKSKRNNSDSILINRDAAAAYKLFNVNKIEVAEVGEEGDNYFPNGNNALNTKMKKQRTSSLPQLPQVKCFYHKLPNNYILQTPKLGNIKTNIIPHQNNLPPCDDDNGHYIIKVNEPFANRFVIIKLLGQGTFGKVVQCYDKVNREHVAIKIIRNIQKYRDAAKIELRILSTLKKFDNSNKNHCIHLRECFDYRGHICIVTDLLKISLYDFLEHNKFIPFPGSHIQAISKQLIRSVTFLHDLNLIHTDLKPENILLHDDSFSKKALHTSTTITAFTKIPNANGSSKRVPKTSKVLKNPLIQVIDFGSAIFNDEYHSSIVSTRHYRAPEIVLGTGWSYPCDMWSIGCILVELIIGEPLFKTHDNLEHLAMIEKICGYRIDKEMVKLSKIKENECGLEYFTNEFIIETSDDENLGGYDKSSTTASCSTTEEEEDDDDDDDDDSEDDVIFDDEKTLAHSLTLRFPTLSTPQKFVNSVNELSRIDLFISSRIGLHIDLDYTLNQNFERNKHLINFGNFTFWWFFIDLLKQLFIINPENRISALEALNHPWFNLGIQDEGTM</sequence>
<feature type="compositionally biased region" description="Low complexity" evidence="7">
    <location>
        <begin position="34"/>
        <end position="51"/>
    </location>
</feature>
<evidence type="ECO:0000256" key="5">
    <source>
        <dbReference type="ARBA" id="ARBA00022840"/>
    </source>
</evidence>
<evidence type="ECO:0000256" key="6">
    <source>
        <dbReference type="PROSITE-ProRule" id="PRU10141"/>
    </source>
</evidence>
<dbReference type="InterPro" id="IPR051175">
    <property type="entry name" value="CLK_kinases"/>
</dbReference>
<keyword evidence="2" id="KW-0808">Transferase</keyword>
<dbReference type="RefSeq" id="XP_066828433.1">
    <property type="nucleotide sequence ID" value="XM_066971389.1"/>
</dbReference>
<dbReference type="InterPro" id="IPR008271">
    <property type="entry name" value="Ser/Thr_kinase_AS"/>
</dbReference>
<keyword evidence="10" id="KW-1185">Reference proteome</keyword>
<dbReference type="PROSITE" id="PS00107">
    <property type="entry name" value="PROTEIN_KINASE_ATP"/>
    <property type="match status" value="1"/>
</dbReference>
<feature type="region of interest" description="Disordered" evidence="7">
    <location>
        <begin position="1"/>
        <end position="84"/>
    </location>
</feature>
<dbReference type="InterPro" id="IPR011009">
    <property type="entry name" value="Kinase-like_dom_sf"/>
</dbReference>
<feature type="region of interest" description="Disordered" evidence="7">
    <location>
        <begin position="96"/>
        <end position="134"/>
    </location>
</feature>
<dbReference type="GeneID" id="92206691"/>
<dbReference type="InterPro" id="IPR017441">
    <property type="entry name" value="Protein_kinase_ATP_BS"/>
</dbReference>
<dbReference type="InterPro" id="IPR000719">
    <property type="entry name" value="Prot_kinase_dom"/>
</dbReference>
<feature type="binding site" evidence="6">
    <location>
        <position position="377"/>
    </location>
    <ligand>
        <name>ATP</name>
        <dbReference type="ChEBI" id="CHEBI:30616"/>
    </ligand>
</feature>
<dbReference type="Gene3D" id="1.10.510.10">
    <property type="entry name" value="Transferase(Phosphotransferase) domain 1"/>
    <property type="match status" value="1"/>
</dbReference>
<dbReference type="SMART" id="SM00220">
    <property type="entry name" value="S_TKc"/>
    <property type="match status" value="1"/>
</dbReference>
<feature type="compositionally biased region" description="Basic residues" evidence="7">
    <location>
        <begin position="1"/>
        <end position="11"/>
    </location>
</feature>
<name>A0ABP0ZGH3_9ASCO</name>
<feature type="compositionally biased region" description="Low complexity" evidence="7">
    <location>
        <begin position="61"/>
        <end position="74"/>
    </location>
</feature>
<dbReference type="SUPFAM" id="SSF56112">
    <property type="entry name" value="Protein kinase-like (PK-like)"/>
    <property type="match status" value="1"/>
</dbReference>
<keyword evidence="1" id="KW-0723">Serine/threonine-protein kinase</keyword>
<feature type="region of interest" description="Disordered" evidence="7">
    <location>
        <begin position="639"/>
        <end position="669"/>
    </location>
</feature>
<gene>
    <name evidence="9" type="ORF">LODBEIA_P14950</name>
</gene>
<dbReference type="PROSITE" id="PS00108">
    <property type="entry name" value="PROTEIN_KINASE_ST"/>
    <property type="match status" value="1"/>
</dbReference>
<feature type="compositionally biased region" description="Polar residues" evidence="7">
    <location>
        <begin position="15"/>
        <end position="26"/>
    </location>
</feature>
<dbReference type="PANTHER" id="PTHR45646:SF11">
    <property type="entry name" value="SERINE_THREONINE-PROTEIN KINASE DOA"/>
    <property type="match status" value="1"/>
</dbReference>
<evidence type="ECO:0000256" key="2">
    <source>
        <dbReference type="ARBA" id="ARBA00022679"/>
    </source>
</evidence>
<feature type="compositionally biased region" description="Acidic residues" evidence="7">
    <location>
        <begin position="162"/>
        <end position="191"/>
    </location>
</feature>
<evidence type="ECO:0000313" key="9">
    <source>
        <dbReference type="EMBL" id="CAK9437036.1"/>
    </source>
</evidence>
<dbReference type="Pfam" id="PF00069">
    <property type="entry name" value="Pkinase"/>
    <property type="match status" value="1"/>
</dbReference>
<accession>A0ABP0ZGH3</accession>
<protein>
    <recommendedName>
        <fullName evidence="8">Protein kinase domain-containing protein</fullName>
    </recommendedName>
</protein>